<dbReference type="InterPro" id="IPR016152">
    <property type="entry name" value="PTrfase/Anion_transptr"/>
</dbReference>
<dbReference type="Proteomes" id="UP001501577">
    <property type="component" value="Unassembled WGS sequence"/>
</dbReference>
<keyword evidence="5" id="KW-0598">Phosphotransferase system</keyword>
<sequence>MGEIQENGRGVISEEMIFLDKNFESQEEVLRFVVKQAKTNGYVTDEGKLYKAVKKREQEISTAIGYSIAIPHGKTDAVTHPFIAFLRTTKDIEWTNQTEGTVRLVFLIGVPEKSENNLHLKFISQLSKKLLDENFREKLLRQVDKNKTFKQLNLIEI</sequence>
<dbReference type="SUPFAM" id="SSF55804">
    <property type="entry name" value="Phoshotransferase/anion transport protein"/>
    <property type="match status" value="1"/>
</dbReference>
<evidence type="ECO:0000259" key="6">
    <source>
        <dbReference type="PROSITE" id="PS51094"/>
    </source>
</evidence>
<evidence type="ECO:0000256" key="5">
    <source>
        <dbReference type="ARBA" id="ARBA00022683"/>
    </source>
</evidence>
<dbReference type="InterPro" id="IPR004715">
    <property type="entry name" value="PTS_IIA_fruc"/>
</dbReference>
<evidence type="ECO:0000256" key="4">
    <source>
        <dbReference type="ARBA" id="ARBA00022679"/>
    </source>
</evidence>
<dbReference type="PROSITE" id="PS00372">
    <property type="entry name" value="PTS_EIIA_TYPE_2_HIS"/>
    <property type="match status" value="1"/>
</dbReference>
<dbReference type="NCBIfam" id="TIGR00848">
    <property type="entry name" value="fruA"/>
    <property type="match status" value="1"/>
</dbReference>
<evidence type="ECO:0000256" key="2">
    <source>
        <dbReference type="ARBA" id="ARBA00022553"/>
    </source>
</evidence>
<keyword evidence="8" id="KW-1185">Reference proteome</keyword>
<proteinExistence type="predicted"/>
<evidence type="ECO:0000313" key="7">
    <source>
        <dbReference type="EMBL" id="GAA3012742.1"/>
    </source>
</evidence>
<dbReference type="CDD" id="cd00211">
    <property type="entry name" value="PTS_IIA_fru"/>
    <property type="match status" value="1"/>
</dbReference>
<dbReference type="EMBL" id="BAAAXQ010000015">
    <property type="protein sequence ID" value="GAA3012742.1"/>
    <property type="molecule type" value="Genomic_DNA"/>
</dbReference>
<reference evidence="7 8" key="1">
    <citation type="journal article" date="2019" name="Int. J. Syst. Evol. Microbiol.">
        <title>The Global Catalogue of Microorganisms (GCM) 10K type strain sequencing project: providing services to taxonomists for standard genome sequencing and annotation.</title>
        <authorList>
            <consortium name="The Broad Institute Genomics Platform"/>
            <consortium name="The Broad Institute Genome Sequencing Center for Infectious Disease"/>
            <person name="Wu L."/>
            <person name="Ma J."/>
        </authorList>
    </citation>
    <scope>NUCLEOTIDE SEQUENCE [LARGE SCALE GENOMIC DNA]</scope>
    <source>
        <strain evidence="7 8">JCM 8736</strain>
    </source>
</reference>
<evidence type="ECO:0000256" key="1">
    <source>
        <dbReference type="ARBA" id="ARBA00022448"/>
    </source>
</evidence>
<dbReference type="InterPro" id="IPR002178">
    <property type="entry name" value="PTS_EIIA_type-2_dom"/>
</dbReference>
<dbReference type="Pfam" id="PF00359">
    <property type="entry name" value="PTS_EIIA_2"/>
    <property type="match status" value="1"/>
</dbReference>
<name>A0ABN3Y0W4_9ENTE</name>
<keyword evidence="4" id="KW-0808">Transferase</keyword>
<gene>
    <name evidence="7" type="ORF">GCM10019998_06180</name>
</gene>
<dbReference type="PANTHER" id="PTHR47738:SF2">
    <property type="entry name" value="PTS SYSTEM FRUCTOSE-LIKE EIIA COMPONENT"/>
    <property type="match status" value="1"/>
</dbReference>
<keyword evidence="1" id="KW-0813">Transport</keyword>
<feature type="domain" description="PTS EIIA type-2" evidence="6">
    <location>
        <begin position="10"/>
        <end position="157"/>
    </location>
</feature>
<dbReference type="PROSITE" id="PS51094">
    <property type="entry name" value="PTS_EIIA_TYPE_2"/>
    <property type="match status" value="1"/>
</dbReference>
<keyword evidence="3 7" id="KW-0762">Sugar transport</keyword>
<evidence type="ECO:0000313" key="8">
    <source>
        <dbReference type="Proteomes" id="UP001501577"/>
    </source>
</evidence>
<accession>A0ABN3Y0W4</accession>
<protein>
    <submittedName>
        <fullName evidence="7">PTS sugar transporter subunit IIA</fullName>
    </submittedName>
</protein>
<dbReference type="RefSeq" id="WP_068708751.1">
    <property type="nucleotide sequence ID" value="NZ_BAAAXQ010000015.1"/>
</dbReference>
<dbReference type="InterPro" id="IPR051541">
    <property type="entry name" value="PTS_SugarTrans_NitroReg"/>
</dbReference>
<keyword evidence="2" id="KW-0597">Phosphoprotein</keyword>
<comment type="caution">
    <text evidence="7">The sequence shown here is derived from an EMBL/GenBank/DDBJ whole genome shotgun (WGS) entry which is preliminary data.</text>
</comment>
<evidence type="ECO:0000256" key="3">
    <source>
        <dbReference type="ARBA" id="ARBA00022597"/>
    </source>
</evidence>
<dbReference type="PANTHER" id="PTHR47738">
    <property type="entry name" value="PTS SYSTEM FRUCTOSE-LIKE EIIA COMPONENT-RELATED"/>
    <property type="match status" value="1"/>
</dbReference>
<organism evidence="7 8">
    <name type="scientific">Tetragenococcus solitarius</name>
    <dbReference type="NCBI Taxonomy" id="71453"/>
    <lineage>
        <taxon>Bacteria</taxon>
        <taxon>Bacillati</taxon>
        <taxon>Bacillota</taxon>
        <taxon>Bacilli</taxon>
        <taxon>Lactobacillales</taxon>
        <taxon>Enterococcaceae</taxon>
        <taxon>Tetragenococcus</taxon>
    </lineage>
</organism>
<dbReference type="Gene3D" id="3.40.930.10">
    <property type="entry name" value="Mannitol-specific EII, Chain A"/>
    <property type="match status" value="1"/>
</dbReference>